<gene>
    <name evidence="2" type="ORF">PARMNEM_LOCUS9350</name>
</gene>
<feature type="signal peptide" evidence="1">
    <location>
        <begin position="1"/>
        <end position="19"/>
    </location>
</feature>
<keyword evidence="1" id="KW-0732">Signal</keyword>
<reference evidence="2 3" key="1">
    <citation type="submission" date="2023-11" db="EMBL/GenBank/DDBJ databases">
        <authorList>
            <person name="Hedman E."/>
            <person name="Englund M."/>
            <person name="Stromberg M."/>
            <person name="Nyberg Akerstrom W."/>
            <person name="Nylinder S."/>
            <person name="Jareborg N."/>
            <person name="Kallberg Y."/>
            <person name="Kronander E."/>
        </authorList>
    </citation>
    <scope>NUCLEOTIDE SEQUENCE [LARGE SCALE GENOMIC DNA]</scope>
</reference>
<evidence type="ECO:0000256" key="1">
    <source>
        <dbReference type="SAM" id="SignalP"/>
    </source>
</evidence>
<keyword evidence="3" id="KW-1185">Reference proteome</keyword>
<name>A0AAV1L077_9NEOP</name>
<dbReference type="AlphaFoldDB" id="A0AAV1L077"/>
<feature type="chain" id="PRO_5043852774" evidence="1">
    <location>
        <begin position="20"/>
        <end position="208"/>
    </location>
</feature>
<accession>A0AAV1L077</accession>
<sequence>MKTLVLQLMLLTLLKNGLCGTVREPNSNSSEPKDMYVVRATVYQVGILTNKTDEAMEREQGNQEAITFYHHNGAAVNLSGISNPLMTNVTAQSMVGVAPVAEDGNQSNRILPWSTLEKLAAMQPAPNISGNSKQPMVTQLSSKSKRDVASVPVKVVNGVAMIPPENGVQSLALPPLLALNNNLSQIPVPIPNTSVVRYAKINTLVKTP</sequence>
<evidence type="ECO:0000313" key="2">
    <source>
        <dbReference type="EMBL" id="CAK1588755.1"/>
    </source>
</evidence>
<organism evidence="2 3">
    <name type="scientific">Parnassius mnemosyne</name>
    <name type="common">clouded apollo</name>
    <dbReference type="NCBI Taxonomy" id="213953"/>
    <lineage>
        <taxon>Eukaryota</taxon>
        <taxon>Metazoa</taxon>
        <taxon>Ecdysozoa</taxon>
        <taxon>Arthropoda</taxon>
        <taxon>Hexapoda</taxon>
        <taxon>Insecta</taxon>
        <taxon>Pterygota</taxon>
        <taxon>Neoptera</taxon>
        <taxon>Endopterygota</taxon>
        <taxon>Lepidoptera</taxon>
        <taxon>Glossata</taxon>
        <taxon>Ditrysia</taxon>
        <taxon>Papilionoidea</taxon>
        <taxon>Papilionidae</taxon>
        <taxon>Parnassiinae</taxon>
        <taxon>Parnassini</taxon>
        <taxon>Parnassius</taxon>
        <taxon>Driopa</taxon>
    </lineage>
</organism>
<dbReference type="Proteomes" id="UP001314205">
    <property type="component" value="Unassembled WGS sequence"/>
</dbReference>
<dbReference type="EMBL" id="CAVLGL010000082">
    <property type="protein sequence ID" value="CAK1588755.1"/>
    <property type="molecule type" value="Genomic_DNA"/>
</dbReference>
<proteinExistence type="predicted"/>
<evidence type="ECO:0000313" key="3">
    <source>
        <dbReference type="Proteomes" id="UP001314205"/>
    </source>
</evidence>
<comment type="caution">
    <text evidence="2">The sequence shown here is derived from an EMBL/GenBank/DDBJ whole genome shotgun (WGS) entry which is preliminary data.</text>
</comment>
<protein>
    <submittedName>
        <fullName evidence="2">Uncharacterized protein</fullName>
    </submittedName>
</protein>